<accession>C1MRX3</accession>
<gene>
    <name evidence="2" type="primary">GST</name>
    <name evidence="2" type="ORF">MICPUCDRAFT_58265</name>
</gene>
<dbReference type="AlphaFoldDB" id="C1MRX3"/>
<dbReference type="InterPro" id="IPR036282">
    <property type="entry name" value="Glutathione-S-Trfase_C_sf"/>
</dbReference>
<dbReference type="InterPro" id="IPR004045">
    <property type="entry name" value="Glutathione_S-Trfase_N"/>
</dbReference>
<dbReference type="Gene3D" id="1.20.1050.10">
    <property type="match status" value="1"/>
</dbReference>
<dbReference type="CDD" id="cd00570">
    <property type="entry name" value="GST_N_family"/>
    <property type="match status" value="1"/>
</dbReference>
<keyword evidence="2" id="KW-0808">Transferase</keyword>
<dbReference type="Pfam" id="PF13417">
    <property type="entry name" value="GST_N_3"/>
    <property type="match status" value="1"/>
</dbReference>
<dbReference type="CDD" id="cd00299">
    <property type="entry name" value="GST_C_family"/>
    <property type="match status" value="1"/>
</dbReference>
<dbReference type="OrthoDB" id="422574at2759"/>
<dbReference type="PANTHER" id="PTHR43968">
    <property type="match status" value="1"/>
</dbReference>
<reference evidence="2 3" key="1">
    <citation type="journal article" date="2009" name="Science">
        <title>Green evolution and dynamic adaptations revealed by genomes of the marine picoeukaryotes Micromonas.</title>
        <authorList>
            <person name="Worden A.Z."/>
            <person name="Lee J.H."/>
            <person name="Mock T."/>
            <person name="Rouze P."/>
            <person name="Simmons M.P."/>
            <person name="Aerts A.L."/>
            <person name="Allen A.E."/>
            <person name="Cuvelier M.L."/>
            <person name="Derelle E."/>
            <person name="Everett M.V."/>
            <person name="Foulon E."/>
            <person name="Grimwood J."/>
            <person name="Gundlach H."/>
            <person name="Henrissat B."/>
            <person name="Napoli C."/>
            <person name="McDonald S.M."/>
            <person name="Parker M.S."/>
            <person name="Rombauts S."/>
            <person name="Salamov A."/>
            <person name="Von Dassow P."/>
            <person name="Badger J.H."/>
            <person name="Coutinho P.M."/>
            <person name="Demir E."/>
            <person name="Dubchak I."/>
            <person name="Gentemann C."/>
            <person name="Eikrem W."/>
            <person name="Gready J.E."/>
            <person name="John U."/>
            <person name="Lanier W."/>
            <person name="Lindquist E.A."/>
            <person name="Lucas S."/>
            <person name="Mayer K.F."/>
            <person name="Moreau H."/>
            <person name="Not F."/>
            <person name="Otillar R."/>
            <person name="Panaud O."/>
            <person name="Pangilinan J."/>
            <person name="Paulsen I."/>
            <person name="Piegu B."/>
            <person name="Poliakov A."/>
            <person name="Robbens S."/>
            <person name="Schmutz J."/>
            <person name="Toulza E."/>
            <person name="Wyss T."/>
            <person name="Zelensky A."/>
            <person name="Zhou K."/>
            <person name="Armbrust E.V."/>
            <person name="Bhattacharya D."/>
            <person name="Goodenough U.W."/>
            <person name="Van de Peer Y."/>
            <person name="Grigoriev I.V."/>
        </authorList>
    </citation>
    <scope>NUCLEOTIDE SEQUENCE [LARGE SCALE GENOMIC DNA]</scope>
    <source>
        <strain evidence="2 3">CCMP1545</strain>
    </source>
</reference>
<dbReference type="GO" id="GO:0016740">
    <property type="term" value="F:transferase activity"/>
    <property type="evidence" value="ECO:0007669"/>
    <property type="project" value="UniProtKB-KW"/>
</dbReference>
<name>C1MRX3_MICPC</name>
<dbReference type="PANTHER" id="PTHR43968:SF6">
    <property type="entry name" value="GLUTATHIONE S-TRANSFERASE OMEGA"/>
    <property type="match status" value="1"/>
</dbReference>
<sequence>MAALASSAAAARNVFFRRASAANARQRRRAMPVVAAAADKPILYDVPVSNNGARCRLIMYWKRLEDAVEIRDPGTIGGLKSEEYLALNPQGKMPLLVLPDGLALPESEVISRYLCDAHADVGPSLLPAESPERRAVCALATRVHDQYVVPIQGVMYRGPMPIEQRAEGIAAIAKQLDVIEGVMKIYADEGPFVAGAEPSTADAALFPTYIFMDHCLTRHFGWRDGVFRDRPESERWWCAMRADTCGARVYDEVKGGLEKWEDAGRFETVGVTEHVKDGSFTWAY</sequence>
<dbReference type="Pfam" id="PF13410">
    <property type="entry name" value="GST_C_2"/>
    <property type="match status" value="1"/>
</dbReference>
<dbReference type="InterPro" id="IPR040079">
    <property type="entry name" value="Glutathione_S-Trfase"/>
</dbReference>
<dbReference type="RefSeq" id="XP_003058584.1">
    <property type="nucleotide sequence ID" value="XM_003058538.1"/>
</dbReference>
<dbReference type="eggNOG" id="KOG0867">
    <property type="taxonomic scope" value="Eukaryota"/>
</dbReference>
<protein>
    <submittedName>
        <fullName evidence="2">Glutathione s-transferase</fullName>
    </submittedName>
</protein>
<dbReference type="Proteomes" id="UP000001876">
    <property type="component" value="Unassembled WGS sequence"/>
</dbReference>
<dbReference type="GeneID" id="9684388"/>
<dbReference type="SFLD" id="SFLDS00019">
    <property type="entry name" value="Glutathione_Transferase_(cytos"/>
    <property type="match status" value="1"/>
</dbReference>
<dbReference type="PROSITE" id="PS50404">
    <property type="entry name" value="GST_NTER"/>
    <property type="match status" value="1"/>
</dbReference>
<organism evidence="3">
    <name type="scientific">Micromonas pusilla (strain CCMP1545)</name>
    <name type="common">Picoplanktonic green alga</name>
    <dbReference type="NCBI Taxonomy" id="564608"/>
    <lineage>
        <taxon>Eukaryota</taxon>
        <taxon>Viridiplantae</taxon>
        <taxon>Chlorophyta</taxon>
        <taxon>Mamiellophyceae</taxon>
        <taxon>Mamiellales</taxon>
        <taxon>Mamiellaceae</taxon>
        <taxon>Micromonas</taxon>
    </lineage>
</organism>
<feature type="domain" description="GST N-terminal" evidence="1">
    <location>
        <begin position="39"/>
        <end position="122"/>
    </location>
</feature>
<dbReference type="SUPFAM" id="SSF47616">
    <property type="entry name" value="GST C-terminal domain-like"/>
    <property type="match status" value="1"/>
</dbReference>
<evidence type="ECO:0000313" key="3">
    <source>
        <dbReference type="Proteomes" id="UP000001876"/>
    </source>
</evidence>
<evidence type="ECO:0000313" key="2">
    <source>
        <dbReference type="EMBL" id="EEH57039.1"/>
    </source>
</evidence>
<dbReference type="GO" id="GO:0005737">
    <property type="term" value="C:cytoplasm"/>
    <property type="evidence" value="ECO:0007669"/>
    <property type="project" value="TreeGrafter"/>
</dbReference>
<proteinExistence type="predicted"/>
<dbReference type="OMA" id="PIQGCMY"/>
<dbReference type="EMBL" id="GG663739">
    <property type="protein sequence ID" value="EEH57039.1"/>
    <property type="molecule type" value="Genomic_DNA"/>
</dbReference>
<dbReference type="InterPro" id="IPR050983">
    <property type="entry name" value="GST_Omega/HSP26"/>
</dbReference>
<dbReference type="Gene3D" id="3.40.30.10">
    <property type="entry name" value="Glutaredoxin"/>
    <property type="match status" value="1"/>
</dbReference>
<dbReference type="STRING" id="564608.C1MRX3"/>
<keyword evidence="3" id="KW-1185">Reference proteome</keyword>
<dbReference type="InterPro" id="IPR036249">
    <property type="entry name" value="Thioredoxin-like_sf"/>
</dbReference>
<evidence type="ECO:0000259" key="1">
    <source>
        <dbReference type="PROSITE" id="PS50404"/>
    </source>
</evidence>
<dbReference type="SUPFAM" id="SSF52833">
    <property type="entry name" value="Thioredoxin-like"/>
    <property type="match status" value="1"/>
</dbReference>
<dbReference type="KEGG" id="mpp:MICPUCDRAFT_58265"/>